<name>A0A6I2U7J7_9FIRM</name>
<sequence length="390" mass="44723">MLEDNSIVLMHKNIPVAHFNIDSYTGRIISKISILNHEHLPIPVQCNSGNDFTAVDAMQNWVAFRSIPASRSHFTNYLEKLGVVTPSAAAYKSLGLNLSDQYWYRPLHMDIDWRDINLFENSFLRETFQSHASNDGSFISPDSNSNGELPKFWCIEHGKRLLYKQGSGPLYQQPYNEVFASTLLDKLQMSHVSYQLNSIGDKPYSVCETFVDDHTEYIPASDILMMKKHSNNDNAYQHFFKCIEALKIDVPQQAINNILIFDCLINNIDRHYGNFGFIRDADTLEFKGLAPVFDNGNSLWYNVSDCEIITRNQPAKPFRNTHEQQLKLIKSSALLLSMLDDNFVKKAAYDIFAPAVKTGRISIKRVESIIRNVNYNVLVLHKFQEQINNK</sequence>
<dbReference type="Proteomes" id="UP000433181">
    <property type="component" value="Unassembled WGS sequence"/>
</dbReference>
<dbReference type="GeneID" id="96777389"/>
<evidence type="ECO:0000259" key="3">
    <source>
        <dbReference type="Pfam" id="PF07804"/>
    </source>
</evidence>
<dbReference type="GO" id="GO:0016301">
    <property type="term" value="F:kinase activity"/>
    <property type="evidence" value="ECO:0007669"/>
    <property type="project" value="UniProtKB-KW"/>
</dbReference>
<reference evidence="4 5" key="1">
    <citation type="submission" date="2019-08" db="EMBL/GenBank/DDBJ databases">
        <title>In-depth cultivation of the pig gut microbiome towards novel bacterial diversity and tailored functional studies.</title>
        <authorList>
            <person name="Wylensek D."/>
            <person name="Hitch T.C.A."/>
            <person name="Clavel T."/>
        </authorList>
    </citation>
    <scope>NUCLEOTIDE SEQUENCE [LARGE SCALE GENOMIC DNA]</scope>
    <source>
        <strain evidence="4 5">WCA-693-APC-5D-A</strain>
    </source>
</reference>
<keyword evidence="2" id="KW-0418">Kinase</keyword>
<dbReference type="Pfam" id="PF07804">
    <property type="entry name" value="HipA_C"/>
    <property type="match status" value="1"/>
</dbReference>
<evidence type="ECO:0000313" key="5">
    <source>
        <dbReference type="Proteomes" id="UP000433181"/>
    </source>
</evidence>
<gene>
    <name evidence="4" type="ORF">FYJ84_00505</name>
</gene>
<evidence type="ECO:0000256" key="2">
    <source>
        <dbReference type="ARBA" id="ARBA00022777"/>
    </source>
</evidence>
<dbReference type="AlphaFoldDB" id="A0A6I2U7J7"/>
<dbReference type="EMBL" id="VUNR01000001">
    <property type="protein sequence ID" value="MSU07483.1"/>
    <property type="molecule type" value="Genomic_DNA"/>
</dbReference>
<evidence type="ECO:0000313" key="4">
    <source>
        <dbReference type="EMBL" id="MSU07483.1"/>
    </source>
</evidence>
<feature type="domain" description="HipA-like C-terminal" evidence="3">
    <location>
        <begin position="157"/>
        <end position="308"/>
    </location>
</feature>
<dbReference type="InterPro" id="IPR012893">
    <property type="entry name" value="HipA-like_C"/>
</dbReference>
<accession>A0A6I2U7J7</accession>
<keyword evidence="5" id="KW-1185">Reference proteome</keyword>
<evidence type="ECO:0000256" key="1">
    <source>
        <dbReference type="ARBA" id="ARBA00022679"/>
    </source>
</evidence>
<protein>
    <submittedName>
        <fullName evidence="4">Excisionase</fullName>
    </submittedName>
</protein>
<dbReference type="RefSeq" id="WP_154405053.1">
    <property type="nucleotide sequence ID" value="NZ_VUNR01000001.1"/>
</dbReference>
<proteinExistence type="predicted"/>
<comment type="caution">
    <text evidence="4">The sequence shown here is derived from an EMBL/GenBank/DDBJ whole genome shotgun (WGS) entry which is preliminary data.</text>
</comment>
<organism evidence="4 5">
    <name type="scientific">Anaerovibrio slackiae</name>
    <dbReference type="NCBI Taxonomy" id="2652309"/>
    <lineage>
        <taxon>Bacteria</taxon>
        <taxon>Bacillati</taxon>
        <taxon>Bacillota</taxon>
        <taxon>Negativicutes</taxon>
        <taxon>Selenomonadales</taxon>
        <taxon>Selenomonadaceae</taxon>
        <taxon>Anaerovibrio</taxon>
    </lineage>
</organism>
<keyword evidence="1" id="KW-0808">Transferase</keyword>
<dbReference type="Gene3D" id="1.10.1070.20">
    <property type="match status" value="1"/>
</dbReference>